<dbReference type="GeneID" id="113692208"/>
<dbReference type="SUPFAM" id="SSF56112">
    <property type="entry name" value="Protein kinase-like (PK-like)"/>
    <property type="match status" value="1"/>
</dbReference>
<keyword evidence="8" id="KW-1185">Reference proteome</keyword>
<dbReference type="SMART" id="SM00220">
    <property type="entry name" value="S_TKc"/>
    <property type="match status" value="1"/>
</dbReference>
<accession>A0ABM4UKU8</accession>
<feature type="domain" description="Protein kinase" evidence="7">
    <location>
        <begin position="60"/>
        <end position="318"/>
    </location>
</feature>
<protein>
    <recommendedName>
        <fullName evidence="1">non-specific serine/threonine protein kinase</fullName>
        <ecNumber evidence="1">2.7.11.1</ecNumber>
    </recommendedName>
</protein>
<dbReference type="InterPro" id="IPR011009">
    <property type="entry name" value="Kinase-like_dom_sf"/>
</dbReference>
<reference evidence="9" key="1">
    <citation type="submission" date="2025-08" db="UniProtKB">
        <authorList>
            <consortium name="RefSeq"/>
        </authorList>
    </citation>
    <scope>IDENTIFICATION</scope>
    <source>
        <tissue evidence="9">Leaves</tissue>
    </source>
</reference>
<evidence type="ECO:0000259" key="7">
    <source>
        <dbReference type="PROSITE" id="PS50011"/>
    </source>
</evidence>
<dbReference type="RefSeq" id="XP_071907909.1">
    <property type="nucleotide sequence ID" value="XM_072051808.1"/>
</dbReference>
<evidence type="ECO:0000256" key="2">
    <source>
        <dbReference type="ARBA" id="ARBA00022527"/>
    </source>
</evidence>
<dbReference type="Pfam" id="PF00069">
    <property type="entry name" value="Pkinase"/>
    <property type="match status" value="1"/>
</dbReference>
<evidence type="ECO:0000313" key="9">
    <source>
        <dbReference type="RefSeq" id="XP_071907909.1"/>
    </source>
</evidence>
<dbReference type="EC" id="2.7.11.1" evidence="1"/>
<dbReference type="Gene3D" id="1.10.510.10">
    <property type="entry name" value="Transferase(Phosphotransferase) domain 1"/>
    <property type="match status" value="1"/>
</dbReference>
<dbReference type="InterPro" id="IPR008271">
    <property type="entry name" value="Ser/Thr_kinase_AS"/>
</dbReference>
<evidence type="ECO:0000313" key="8">
    <source>
        <dbReference type="Proteomes" id="UP001652660"/>
    </source>
</evidence>
<gene>
    <name evidence="9" type="primary">LOC113692208</name>
</gene>
<evidence type="ECO:0000256" key="5">
    <source>
        <dbReference type="ARBA" id="ARBA00048679"/>
    </source>
</evidence>
<proteinExistence type="predicted"/>
<dbReference type="Gene3D" id="3.30.200.20">
    <property type="entry name" value="Phosphorylase Kinase, domain 1"/>
    <property type="match status" value="1"/>
</dbReference>
<dbReference type="PROSITE" id="PS00108">
    <property type="entry name" value="PROTEIN_KINASE_ST"/>
    <property type="match status" value="1"/>
</dbReference>
<comment type="catalytic activity">
    <reaction evidence="5">
        <text>L-seryl-[protein] + ATP = O-phospho-L-seryl-[protein] + ADP + H(+)</text>
        <dbReference type="Rhea" id="RHEA:17989"/>
        <dbReference type="Rhea" id="RHEA-COMP:9863"/>
        <dbReference type="Rhea" id="RHEA-COMP:11604"/>
        <dbReference type="ChEBI" id="CHEBI:15378"/>
        <dbReference type="ChEBI" id="CHEBI:29999"/>
        <dbReference type="ChEBI" id="CHEBI:30616"/>
        <dbReference type="ChEBI" id="CHEBI:83421"/>
        <dbReference type="ChEBI" id="CHEBI:456216"/>
        <dbReference type="EC" id="2.7.11.1"/>
    </reaction>
</comment>
<evidence type="ECO:0000256" key="6">
    <source>
        <dbReference type="SAM" id="MobiDB-lite"/>
    </source>
</evidence>
<dbReference type="PANTHER" id="PTHR13902">
    <property type="entry name" value="SERINE/THREONINE-PROTEIN KINASE WNK WITH NO LYSINE -RELATED"/>
    <property type="match status" value="1"/>
</dbReference>
<name>A0ABM4UKU8_COFAR</name>
<evidence type="ECO:0000256" key="3">
    <source>
        <dbReference type="ARBA" id="ARBA00022777"/>
    </source>
</evidence>
<dbReference type="CDD" id="cd13983">
    <property type="entry name" value="STKc_WNK"/>
    <property type="match status" value="1"/>
</dbReference>
<dbReference type="InterPro" id="IPR050588">
    <property type="entry name" value="WNK_Ser-Thr_kinase"/>
</dbReference>
<dbReference type="PROSITE" id="PS50011">
    <property type="entry name" value="PROTEIN_KINASE_DOM"/>
    <property type="match status" value="1"/>
</dbReference>
<evidence type="ECO:0000256" key="1">
    <source>
        <dbReference type="ARBA" id="ARBA00012513"/>
    </source>
</evidence>
<dbReference type="GO" id="GO:0016301">
    <property type="term" value="F:kinase activity"/>
    <property type="evidence" value="ECO:0007669"/>
    <property type="project" value="UniProtKB-KW"/>
</dbReference>
<organism evidence="8 9">
    <name type="scientific">Coffea arabica</name>
    <name type="common">Arabian coffee</name>
    <dbReference type="NCBI Taxonomy" id="13443"/>
    <lineage>
        <taxon>Eukaryota</taxon>
        <taxon>Viridiplantae</taxon>
        <taxon>Streptophyta</taxon>
        <taxon>Embryophyta</taxon>
        <taxon>Tracheophyta</taxon>
        <taxon>Spermatophyta</taxon>
        <taxon>Magnoliopsida</taxon>
        <taxon>eudicotyledons</taxon>
        <taxon>Gunneridae</taxon>
        <taxon>Pentapetalae</taxon>
        <taxon>asterids</taxon>
        <taxon>lamiids</taxon>
        <taxon>Gentianales</taxon>
        <taxon>Rubiaceae</taxon>
        <taxon>Ixoroideae</taxon>
        <taxon>Gardenieae complex</taxon>
        <taxon>Bertiereae - Coffeeae clade</taxon>
        <taxon>Coffeeae</taxon>
        <taxon>Coffea</taxon>
    </lineage>
</organism>
<evidence type="ECO:0000256" key="4">
    <source>
        <dbReference type="ARBA" id="ARBA00047899"/>
    </source>
</evidence>
<keyword evidence="3 9" id="KW-0418">Kinase</keyword>
<feature type="region of interest" description="Disordered" evidence="6">
    <location>
        <begin position="454"/>
        <end position="478"/>
    </location>
</feature>
<sequence>MKITKENHGSSSTRLPFFSQKNKKSLTTMLKSRLVEPPFLDAQSPAAYAEVDPSGTGRYGRFREILGKGAMKTVYRAFDEALGMEVAWNQVKLNDVFRSPQELQRLYSEVHLLKNLDHPSIMRFHASWIDVHRRTFNFITEMFTSGSLREYRHKHKRVNMQAVKNWGRQILEGLAYLHGHDPPVIHRDLKCDNIFVNGHLSQVKIGDLGLAAILRGSHHAHSVIGTPEFMAPELYEEDYDELVDVYSFGMCMLEMLTSEYPYSECCNPAQIYKKVTSGKLPGAFYRIHDPEARRFIGKCLETASKRPSALELLRDPFLAYDQEDELLEITGIPCLMPCSPRRREEVLQMPSTFCDQKRSTNMTITGTLNPKDDSIFLKVQISDKDGQARNIYFPFDISSDTAMDVAGEMVKELEITDWKPIEIAEMIDEEISALVPSWKGCPRGFHQQRQHSFRYDQEDDDDHHSTLPPFYSLSSQHSSSQASLPGLFPSGLPDWIQEDLSNYDDASSSQSSFNSNKLSNLSYFSDREMNGSTFSSKVGEPQIFMGTTTTGSSKWTTRFCPDQNNMSKYCTDDDRNLGMPRVRSLVDIRSQLLHRSLVKEINRRRLFKTVGAVENIGYHEPGGYDFFPGNASVKSGDGRYVRNVSKQGFEW</sequence>
<keyword evidence="2" id="KW-0723">Serine/threonine-protein kinase</keyword>
<dbReference type="Proteomes" id="UP001652660">
    <property type="component" value="Chromosome 6c"/>
</dbReference>
<keyword evidence="3 9" id="KW-0808">Transferase</keyword>
<dbReference type="InterPro" id="IPR000719">
    <property type="entry name" value="Prot_kinase_dom"/>
</dbReference>
<comment type="catalytic activity">
    <reaction evidence="4">
        <text>L-threonyl-[protein] + ATP = O-phospho-L-threonyl-[protein] + ADP + H(+)</text>
        <dbReference type="Rhea" id="RHEA:46608"/>
        <dbReference type="Rhea" id="RHEA-COMP:11060"/>
        <dbReference type="Rhea" id="RHEA-COMP:11605"/>
        <dbReference type="ChEBI" id="CHEBI:15378"/>
        <dbReference type="ChEBI" id="CHEBI:30013"/>
        <dbReference type="ChEBI" id="CHEBI:30616"/>
        <dbReference type="ChEBI" id="CHEBI:61977"/>
        <dbReference type="ChEBI" id="CHEBI:456216"/>
        <dbReference type="EC" id="2.7.11.1"/>
    </reaction>
</comment>